<dbReference type="InterPro" id="IPR039797">
    <property type="entry name" value="Pecanex"/>
</dbReference>
<proteinExistence type="inferred from homology"/>
<organism evidence="8">
    <name type="scientific">Arion vulgaris</name>
    <dbReference type="NCBI Taxonomy" id="1028688"/>
    <lineage>
        <taxon>Eukaryota</taxon>
        <taxon>Metazoa</taxon>
        <taxon>Spiralia</taxon>
        <taxon>Lophotrochozoa</taxon>
        <taxon>Mollusca</taxon>
        <taxon>Gastropoda</taxon>
        <taxon>Heterobranchia</taxon>
        <taxon>Euthyneura</taxon>
        <taxon>Panpulmonata</taxon>
        <taxon>Eupulmonata</taxon>
        <taxon>Stylommatophora</taxon>
        <taxon>Helicina</taxon>
        <taxon>Arionoidea</taxon>
        <taxon>Arionidae</taxon>
        <taxon>Arion</taxon>
    </lineage>
</organism>
<dbReference type="PANTHER" id="PTHR12372">
    <property type="entry name" value="PECANEX"/>
    <property type="match status" value="1"/>
</dbReference>
<keyword evidence="3" id="KW-0812">Transmembrane</keyword>
<feature type="non-terminal residue" evidence="8">
    <location>
        <position position="88"/>
    </location>
</feature>
<feature type="non-terminal residue" evidence="8">
    <location>
        <position position="1"/>
    </location>
</feature>
<comment type="subcellular location">
    <subcellularLocation>
        <location evidence="1 6">Membrane</location>
        <topology evidence="1 6">Multi-pass membrane protein</topology>
    </subcellularLocation>
</comment>
<dbReference type="InterPro" id="IPR007735">
    <property type="entry name" value="Pecanex_C"/>
</dbReference>
<gene>
    <name evidence="8" type="primary">ORF410</name>
</gene>
<dbReference type="AlphaFoldDB" id="A0A0B6XU56"/>
<evidence type="ECO:0000256" key="6">
    <source>
        <dbReference type="RuleBase" id="RU367089"/>
    </source>
</evidence>
<evidence type="ECO:0000256" key="5">
    <source>
        <dbReference type="ARBA" id="ARBA00023136"/>
    </source>
</evidence>
<evidence type="ECO:0000256" key="2">
    <source>
        <dbReference type="ARBA" id="ARBA00010170"/>
    </source>
</evidence>
<sequence>EYLYKCYNGDIPWNAMIDWLSEDKELYKLVMKAFRYGFKLMLDQTLLGGLCDDEELEEALISYDHDWYIGKESDCDWGLAVMENRRNL</sequence>
<dbReference type="Pfam" id="PF05041">
    <property type="entry name" value="Pecanex_C"/>
    <property type="match status" value="1"/>
</dbReference>
<protein>
    <recommendedName>
        <fullName evidence="6">Pecanex-like protein</fullName>
    </recommendedName>
</protein>
<comment type="similarity">
    <text evidence="2 6">Belongs to the pecanex family.</text>
</comment>
<feature type="domain" description="Pecanex C-terminal" evidence="7">
    <location>
        <begin position="3"/>
        <end position="88"/>
    </location>
</feature>
<name>A0A0B6XU56_9EUPU</name>
<accession>A0A0B6XU56</accession>
<evidence type="ECO:0000256" key="4">
    <source>
        <dbReference type="ARBA" id="ARBA00022989"/>
    </source>
</evidence>
<keyword evidence="4" id="KW-1133">Transmembrane helix</keyword>
<evidence type="ECO:0000256" key="3">
    <source>
        <dbReference type="ARBA" id="ARBA00022692"/>
    </source>
</evidence>
<dbReference type="GO" id="GO:0016020">
    <property type="term" value="C:membrane"/>
    <property type="evidence" value="ECO:0007669"/>
    <property type="project" value="UniProtKB-SubCell"/>
</dbReference>
<evidence type="ECO:0000259" key="7">
    <source>
        <dbReference type="Pfam" id="PF05041"/>
    </source>
</evidence>
<keyword evidence="5" id="KW-0472">Membrane</keyword>
<evidence type="ECO:0000256" key="1">
    <source>
        <dbReference type="ARBA" id="ARBA00004141"/>
    </source>
</evidence>
<dbReference type="EMBL" id="HACG01000171">
    <property type="protein sequence ID" value="CEK47036.1"/>
    <property type="molecule type" value="Transcribed_RNA"/>
</dbReference>
<reference evidence="8" key="1">
    <citation type="submission" date="2014-12" db="EMBL/GenBank/DDBJ databases">
        <title>Insight into the proteome of Arion vulgaris.</title>
        <authorList>
            <person name="Aradska J."/>
            <person name="Bulat T."/>
            <person name="Smidak R."/>
            <person name="Sarate P."/>
            <person name="Gangsoo J."/>
            <person name="Sialana F."/>
            <person name="Bilban M."/>
            <person name="Lubec G."/>
        </authorList>
    </citation>
    <scope>NUCLEOTIDE SEQUENCE</scope>
    <source>
        <tissue evidence="8">Skin</tissue>
    </source>
</reference>
<dbReference type="PANTHER" id="PTHR12372:SF6">
    <property type="entry name" value="PECANEX-LIKE PROTEIN 4"/>
    <property type="match status" value="1"/>
</dbReference>
<evidence type="ECO:0000313" key="8">
    <source>
        <dbReference type="EMBL" id="CEK47036.1"/>
    </source>
</evidence>